<name>A0A8S9R8X3_BRACR</name>
<gene>
    <name evidence="2" type="ORF">F2Q69_00013506</name>
</gene>
<protein>
    <submittedName>
        <fullName evidence="2">Uncharacterized protein</fullName>
    </submittedName>
</protein>
<evidence type="ECO:0000313" key="3">
    <source>
        <dbReference type="Proteomes" id="UP000712600"/>
    </source>
</evidence>
<dbReference type="Proteomes" id="UP000712600">
    <property type="component" value="Unassembled WGS sequence"/>
</dbReference>
<evidence type="ECO:0000256" key="1">
    <source>
        <dbReference type="SAM" id="MobiDB-lite"/>
    </source>
</evidence>
<sequence>MVRGDAPVRTRQRQAQRSWTSDPVARQGNGGARLAWGSSMVAQRLGGYMSGYGGLARWCGRGVGRSV</sequence>
<dbReference type="AlphaFoldDB" id="A0A8S9R8X3"/>
<organism evidence="2 3">
    <name type="scientific">Brassica cretica</name>
    <name type="common">Mustard</name>
    <dbReference type="NCBI Taxonomy" id="69181"/>
    <lineage>
        <taxon>Eukaryota</taxon>
        <taxon>Viridiplantae</taxon>
        <taxon>Streptophyta</taxon>
        <taxon>Embryophyta</taxon>
        <taxon>Tracheophyta</taxon>
        <taxon>Spermatophyta</taxon>
        <taxon>Magnoliopsida</taxon>
        <taxon>eudicotyledons</taxon>
        <taxon>Gunneridae</taxon>
        <taxon>Pentapetalae</taxon>
        <taxon>rosids</taxon>
        <taxon>malvids</taxon>
        <taxon>Brassicales</taxon>
        <taxon>Brassicaceae</taxon>
        <taxon>Brassiceae</taxon>
        <taxon>Brassica</taxon>
    </lineage>
</organism>
<dbReference type="EMBL" id="QGKX02000996">
    <property type="protein sequence ID" value="KAF3560075.1"/>
    <property type="molecule type" value="Genomic_DNA"/>
</dbReference>
<comment type="caution">
    <text evidence="2">The sequence shown here is derived from an EMBL/GenBank/DDBJ whole genome shotgun (WGS) entry which is preliminary data.</text>
</comment>
<reference evidence="2" key="1">
    <citation type="submission" date="2019-12" db="EMBL/GenBank/DDBJ databases">
        <title>Genome sequencing and annotation of Brassica cretica.</title>
        <authorList>
            <person name="Studholme D.J."/>
            <person name="Sarris P."/>
        </authorList>
    </citation>
    <scope>NUCLEOTIDE SEQUENCE</scope>
    <source>
        <strain evidence="2">PFS-109/04</strain>
        <tissue evidence="2">Leaf</tissue>
    </source>
</reference>
<feature type="region of interest" description="Disordered" evidence="1">
    <location>
        <begin position="1"/>
        <end position="32"/>
    </location>
</feature>
<evidence type="ECO:0000313" key="2">
    <source>
        <dbReference type="EMBL" id="KAF3560075.1"/>
    </source>
</evidence>
<accession>A0A8S9R8X3</accession>
<proteinExistence type="predicted"/>